<keyword evidence="1" id="KW-0245">EGF-like domain</keyword>
<name>A0A8B6HPY1_MYTGA</name>
<dbReference type="AlphaFoldDB" id="A0A8B6HPY1"/>
<evidence type="ECO:0000256" key="1">
    <source>
        <dbReference type="ARBA" id="ARBA00022536"/>
    </source>
</evidence>
<gene>
    <name evidence="3" type="ORF">MGAL_10B064337</name>
</gene>
<keyword evidence="2" id="KW-0812">Transmembrane</keyword>
<dbReference type="Proteomes" id="UP000596742">
    <property type="component" value="Unassembled WGS sequence"/>
</dbReference>
<comment type="caution">
    <text evidence="3">The sequence shown here is derived from an EMBL/GenBank/DDBJ whole genome shotgun (WGS) entry which is preliminary data.</text>
</comment>
<keyword evidence="2" id="KW-1133">Transmembrane helix</keyword>
<dbReference type="OrthoDB" id="6043889at2759"/>
<keyword evidence="4" id="KW-1185">Reference proteome</keyword>
<organism evidence="3 4">
    <name type="scientific">Mytilus galloprovincialis</name>
    <name type="common">Mediterranean mussel</name>
    <dbReference type="NCBI Taxonomy" id="29158"/>
    <lineage>
        <taxon>Eukaryota</taxon>
        <taxon>Metazoa</taxon>
        <taxon>Spiralia</taxon>
        <taxon>Lophotrochozoa</taxon>
        <taxon>Mollusca</taxon>
        <taxon>Bivalvia</taxon>
        <taxon>Autobranchia</taxon>
        <taxon>Pteriomorphia</taxon>
        <taxon>Mytilida</taxon>
        <taxon>Mytiloidea</taxon>
        <taxon>Mytilidae</taxon>
        <taxon>Mytilinae</taxon>
        <taxon>Mytilus</taxon>
    </lineage>
</organism>
<dbReference type="InterPro" id="IPR042635">
    <property type="entry name" value="MEGF10/SREC1/2-like"/>
</dbReference>
<evidence type="ECO:0000313" key="4">
    <source>
        <dbReference type="Proteomes" id="UP000596742"/>
    </source>
</evidence>
<dbReference type="GO" id="GO:0005044">
    <property type="term" value="F:scavenger receptor activity"/>
    <property type="evidence" value="ECO:0007669"/>
    <property type="project" value="InterPro"/>
</dbReference>
<dbReference type="PANTHER" id="PTHR24043">
    <property type="entry name" value="SCAVENGER RECEPTOR CLASS F"/>
    <property type="match status" value="1"/>
</dbReference>
<dbReference type="PANTHER" id="PTHR24043:SF8">
    <property type="entry name" value="EGF-LIKE DOMAIN-CONTAINING PROTEIN"/>
    <property type="match status" value="1"/>
</dbReference>
<keyword evidence="2" id="KW-0472">Membrane</keyword>
<feature type="transmembrane region" description="Helical" evidence="2">
    <location>
        <begin position="459"/>
        <end position="486"/>
    </location>
</feature>
<protein>
    <submittedName>
        <fullName evidence="3">Uncharacterized protein</fullName>
    </submittedName>
</protein>
<dbReference type="EMBL" id="UYJE01010459">
    <property type="protein sequence ID" value="VDI83389.1"/>
    <property type="molecule type" value="Genomic_DNA"/>
</dbReference>
<dbReference type="Gene3D" id="2.170.300.10">
    <property type="entry name" value="Tie2 ligand-binding domain superfamily"/>
    <property type="match status" value="1"/>
</dbReference>
<sequence length="619" mass="68240">MDGFKLYISNTSKIPPSDYLCYKDSAEGFPKVTETIPCNQIGQYIIYYDDKVGYGDFGNVIELCYVAIYDNIATDAIVSQNPVGSQPAYLANDGDKTSCSKTQGTNVRFHVDMKEIRIVTEIYITGKVNSTMKGVHTIYASNSSAFPEKVIVLYQGEAFPTAIGVHAVFRYLTYVPGLNNTFSEIEICEIGIVACRSGYYGRGCIEQCSVTCINPRCSHITGECIGGCKSGWKGINCTQECSIGYFGGNCTEFCGGCLSNSCDPVDGLCNITKACKPGYIGGDYCNQKCSDGYFGVNCTSYCWGCLSNMCDPLDECNKGHFGDNCTDYCWGCISNWCDPLDGLCHITAACSPGYLEGEYCNKTCDNGFYGSGCLAKCSFNCNISPCNHISGECIGGCKNGWMGFNCTDGCDDWSFGNNCSSRCNCLKNPCEKCTGTCPIGGCKTEWLGESCNQVRSTKLINWLAIGGGVAGLVIIILILSAVCFIYKRKEISIEGKYSDNLNGRYRNIAINAVYDHAIPDQAEVTYSRVDREETELPSTRDHFIHSYKNLPIVETFFNNKIPIETLKQVFNEKRKDCGFKKEFEDLPKEHVYPCVEGSREENKVKNRFLTTLPCMLDNL</sequence>
<evidence type="ECO:0000313" key="3">
    <source>
        <dbReference type="EMBL" id="VDI83389.1"/>
    </source>
</evidence>
<evidence type="ECO:0000256" key="2">
    <source>
        <dbReference type="SAM" id="Phobius"/>
    </source>
</evidence>
<reference evidence="3" key="1">
    <citation type="submission" date="2018-11" db="EMBL/GenBank/DDBJ databases">
        <authorList>
            <person name="Alioto T."/>
            <person name="Alioto T."/>
        </authorList>
    </citation>
    <scope>NUCLEOTIDE SEQUENCE</scope>
</reference>
<proteinExistence type="predicted"/>
<accession>A0A8B6HPY1</accession>